<gene>
    <name evidence="2" type="ORF">A3G00_03040</name>
</gene>
<keyword evidence="1" id="KW-0812">Transmembrane</keyword>
<evidence type="ECO:0000256" key="1">
    <source>
        <dbReference type="SAM" id="Phobius"/>
    </source>
</evidence>
<dbReference type="Pfam" id="PF18895">
    <property type="entry name" value="T4SS_pilin"/>
    <property type="match status" value="1"/>
</dbReference>
<comment type="caution">
    <text evidence="2">The sequence shown here is derived from an EMBL/GenBank/DDBJ whole genome shotgun (WGS) entry which is preliminary data.</text>
</comment>
<sequence>MLPRILHNLRAGKSAKVLLVLFLAAFLFAGAAVYAQGELNFGLQPVEQNIGLASTDIRIIIARIIRAVLGLLGVIAVVIMIYAGYTIMTAGGDEEKVVYGKKIMINGVIGLAIILSSLAIVQYVLNALGQATGMFGSDSTSKPKIETFAGSGALGKIIKDHYPEKDQIGVKRNTKIVVTFAEPIEPASIISNDNNTCWGEKGLPVVCDDNNKTPYYGDCIASKPEDPAWQFGWEKDCDHLLTGNVEIFASELEEKKLTPAAAMTVYEDGDAKNTYTFVFKPFEPIGDSLQDVWYTVWLTNDIKKKNDSIKKLEDKVGAFDGQHYKYYTWNFQTDTTFDFDPPFIKSTYPEIKGVIPRNTIIQINFSEAMDPTMVQGLLKKDGDFTNTIFGSTAVSGEWKLSNGYATAEFVPNEECGENSCGDTMYCLQINCKFTDKNCKEDLTILSRTGSLIDKKTFEANPFSGIMDMSGNALDGDEDNIPDGQPNGGIKGVDGDLHLIGEPEKAPDNYWWDFTVKNEIDRKSPYVNKVAPGLDAGGVGKNAFTQITFSRPMWIYTLDSIGLEEHPEANVEGKWIDFWFYRRSETKGDKTYAELKHREYGANGVDYFYFPKIPSAVKSLNQTCLYPGYGPMMENAGESPECLITEYNDDGAPLVIPDTCVKVIADSANDSAKDTGCVQTNDKAVNIFQPDVAKCVEFQKSISQ</sequence>
<evidence type="ECO:0000313" key="2">
    <source>
        <dbReference type="EMBL" id="OGH75697.1"/>
    </source>
</evidence>
<name>A0A1F6MVJ9_9BACT</name>
<accession>A0A1F6MVJ9</accession>
<proteinExistence type="predicted"/>
<dbReference type="Proteomes" id="UP000178347">
    <property type="component" value="Unassembled WGS sequence"/>
</dbReference>
<keyword evidence="1" id="KW-1133">Transmembrane helix</keyword>
<evidence type="ECO:0000313" key="3">
    <source>
        <dbReference type="Proteomes" id="UP000178347"/>
    </source>
</evidence>
<feature type="transmembrane region" description="Helical" evidence="1">
    <location>
        <begin position="59"/>
        <end position="82"/>
    </location>
</feature>
<dbReference type="AlphaFoldDB" id="A0A1F6MVJ9"/>
<dbReference type="InterPro" id="IPR043993">
    <property type="entry name" value="T4SS_pilin"/>
</dbReference>
<feature type="transmembrane region" description="Helical" evidence="1">
    <location>
        <begin position="103"/>
        <end position="125"/>
    </location>
</feature>
<reference evidence="2 3" key="1">
    <citation type="journal article" date="2016" name="Nat. Commun.">
        <title>Thousands of microbial genomes shed light on interconnected biogeochemical processes in an aquifer system.</title>
        <authorList>
            <person name="Anantharaman K."/>
            <person name="Brown C.T."/>
            <person name="Hug L.A."/>
            <person name="Sharon I."/>
            <person name="Castelle C.J."/>
            <person name="Probst A.J."/>
            <person name="Thomas B.C."/>
            <person name="Singh A."/>
            <person name="Wilkins M.J."/>
            <person name="Karaoz U."/>
            <person name="Brodie E.L."/>
            <person name="Williams K.H."/>
            <person name="Hubbard S.S."/>
            <person name="Banfield J.F."/>
        </authorList>
    </citation>
    <scope>NUCLEOTIDE SEQUENCE [LARGE SCALE GENOMIC DNA]</scope>
</reference>
<protein>
    <recommendedName>
        <fullName evidence="4">SbsA Ig-like domain-containing protein</fullName>
    </recommendedName>
</protein>
<evidence type="ECO:0008006" key="4">
    <source>
        <dbReference type="Google" id="ProtNLM"/>
    </source>
</evidence>
<dbReference type="EMBL" id="MFQN01000003">
    <property type="protein sequence ID" value="OGH75697.1"/>
    <property type="molecule type" value="Genomic_DNA"/>
</dbReference>
<keyword evidence="1" id="KW-0472">Membrane</keyword>
<dbReference type="STRING" id="1798692.A3G00_03040"/>
<organism evidence="2 3">
    <name type="scientific">Candidatus Magasanikbacteria bacterium RIFCSPLOWO2_12_FULL_43_12</name>
    <dbReference type="NCBI Taxonomy" id="1798692"/>
    <lineage>
        <taxon>Bacteria</taxon>
        <taxon>Candidatus Magasanikiibacteriota</taxon>
    </lineage>
</organism>